<evidence type="ECO:0000313" key="1">
    <source>
        <dbReference type="EMBL" id="KAL2274996.1"/>
    </source>
</evidence>
<dbReference type="Proteomes" id="UP001600888">
    <property type="component" value="Unassembled WGS sequence"/>
</dbReference>
<comment type="caution">
    <text evidence="1">The sequence shown here is derived from an EMBL/GenBank/DDBJ whole genome shotgun (WGS) entry which is preliminary data.</text>
</comment>
<sequence length="75" mass="8626">MGQVAPSLDQLRQHLEQSSVPSVFPDAPEFKKLAQSYNRAFSYRPAAISSAFRENVFRFWKRFLPDGLNLNIILI</sequence>
<keyword evidence="2" id="KW-1185">Reference proteome</keyword>
<name>A0ABR4DXV4_9PEZI</name>
<organism evidence="1 2">
    <name type="scientific">Diaporthe vaccinii</name>
    <dbReference type="NCBI Taxonomy" id="105482"/>
    <lineage>
        <taxon>Eukaryota</taxon>
        <taxon>Fungi</taxon>
        <taxon>Dikarya</taxon>
        <taxon>Ascomycota</taxon>
        <taxon>Pezizomycotina</taxon>
        <taxon>Sordariomycetes</taxon>
        <taxon>Sordariomycetidae</taxon>
        <taxon>Diaporthales</taxon>
        <taxon>Diaporthaceae</taxon>
        <taxon>Diaporthe</taxon>
        <taxon>Diaporthe eres species complex</taxon>
    </lineage>
</organism>
<accession>A0ABR4DXV4</accession>
<reference evidence="1 2" key="1">
    <citation type="submission" date="2024-03" db="EMBL/GenBank/DDBJ databases">
        <title>A high-quality draft genome sequence of Diaporthe vaccinii, a causative agent of upright dieback and viscid rot disease in cranberry plants.</title>
        <authorList>
            <person name="Sarrasin M."/>
            <person name="Lang B.F."/>
            <person name="Burger G."/>
        </authorList>
    </citation>
    <scope>NUCLEOTIDE SEQUENCE [LARGE SCALE GENOMIC DNA]</scope>
    <source>
        <strain evidence="1 2">IS7</strain>
    </source>
</reference>
<proteinExistence type="predicted"/>
<protein>
    <submittedName>
        <fullName evidence="1">Uncharacterized protein</fullName>
    </submittedName>
</protein>
<dbReference type="EMBL" id="JBAWTH010000144">
    <property type="protein sequence ID" value="KAL2274996.1"/>
    <property type="molecule type" value="Genomic_DNA"/>
</dbReference>
<gene>
    <name evidence="1" type="ORF">FJTKL_02597</name>
</gene>
<evidence type="ECO:0000313" key="2">
    <source>
        <dbReference type="Proteomes" id="UP001600888"/>
    </source>
</evidence>